<dbReference type="RefSeq" id="XP_009218489.1">
    <property type="nucleotide sequence ID" value="XM_009220225.1"/>
</dbReference>
<feature type="region of interest" description="Disordered" evidence="1">
    <location>
        <begin position="392"/>
        <end position="413"/>
    </location>
</feature>
<dbReference type="InterPro" id="IPR006073">
    <property type="entry name" value="GTP-bd"/>
</dbReference>
<feature type="domain" description="G" evidence="3">
    <location>
        <begin position="42"/>
        <end position="101"/>
    </location>
</feature>
<proteinExistence type="predicted"/>
<dbReference type="VEuPathDB" id="FungiDB:GGTG_02453"/>
<keyword evidence="2" id="KW-1133">Transmembrane helix</keyword>
<dbReference type="GeneID" id="20342911"/>
<sequence length="470" mass="50824">MEESSGLKEEAEIAREHIEEQAKGFLAFTGVQKPPPNAVFLLVMGMTGSGKSSFVASCTGRNVVVGHGLQSCTSDITIFDFALDGHKVYLIDTPGFNDTHKSDAETLATVATYLGTSFAQNVFIHGILYLHRISDNRVGGSGRRNIDMLKAMIGEAAYANVALVTTMWGGGGSAAMPATTTETRDTLLRREEELRTDPSFFAELIGGGAQLVRHGDFGDTRATESSRDADAGLLRASALAIVRQIVSQVRATGGPAVLLIQHELVEDRRRLEQTSAGAMVLRDLDKMAADYMGQLAALKDMIRSKTKRAATSAAVRSEENREEAELKTEFKDKLATVNEARRVLGSGLQTLQSREQEALTQKLEVAEQGFREELERKERRLQQLERLMEAKRSETNNPAATSTASKTWLAPHVSKAREEVRKGRRALARLSQTTDGVKEGLATGLATSVSSALVTGVVGAIATSLVCVLM</sequence>
<dbReference type="AlphaFoldDB" id="J3NME9"/>
<dbReference type="Pfam" id="PF01926">
    <property type="entry name" value="MMR_HSR1"/>
    <property type="match status" value="1"/>
</dbReference>
<protein>
    <recommendedName>
        <fullName evidence="3">G domain-containing protein</fullName>
    </recommendedName>
</protein>
<dbReference type="HOGENOM" id="CLU_018003_1_1_1"/>
<dbReference type="SUPFAM" id="SSF52540">
    <property type="entry name" value="P-loop containing nucleoside triphosphate hydrolases"/>
    <property type="match status" value="1"/>
</dbReference>
<name>J3NME9_GAET3</name>
<dbReference type="STRING" id="644352.J3NME9"/>
<feature type="transmembrane region" description="Helical" evidence="2">
    <location>
        <begin position="449"/>
        <end position="469"/>
    </location>
</feature>
<keyword evidence="2" id="KW-0812">Transmembrane</keyword>
<evidence type="ECO:0000313" key="6">
    <source>
        <dbReference type="Proteomes" id="UP000006039"/>
    </source>
</evidence>
<dbReference type="GO" id="GO:0005525">
    <property type="term" value="F:GTP binding"/>
    <property type="evidence" value="ECO:0007669"/>
    <property type="project" value="InterPro"/>
</dbReference>
<accession>J3NME9</accession>
<keyword evidence="6" id="KW-1185">Reference proteome</keyword>
<evidence type="ECO:0000313" key="4">
    <source>
        <dbReference type="EMBL" id="EJT82480.1"/>
    </source>
</evidence>
<evidence type="ECO:0000259" key="3">
    <source>
        <dbReference type="Pfam" id="PF01926"/>
    </source>
</evidence>
<evidence type="ECO:0000256" key="2">
    <source>
        <dbReference type="SAM" id="Phobius"/>
    </source>
</evidence>
<keyword evidence="2" id="KW-0472">Membrane</keyword>
<gene>
    <name evidence="5" type="primary">20342911</name>
    <name evidence="4" type="ORF">GGTG_02453</name>
</gene>
<reference evidence="4" key="3">
    <citation type="submission" date="2010-09" db="EMBL/GenBank/DDBJ databases">
        <title>Annotation of Gaeumannomyces graminis var. tritici R3-111a-1.</title>
        <authorList>
            <consortium name="The Broad Institute Genome Sequencing Platform"/>
            <person name="Ma L.-J."/>
            <person name="Dead R."/>
            <person name="Young S.K."/>
            <person name="Zeng Q."/>
            <person name="Gargeya S."/>
            <person name="Fitzgerald M."/>
            <person name="Haas B."/>
            <person name="Abouelleil A."/>
            <person name="Alvarado L."/>
            <person name="Arachchi H.M."/>
            <person name="Berlin A."/>
            <person name="Brown A."/>
            <person name="Chapman S.B."/>
            <person name="Chen Z."/>
            <person name="Dunbar C."/>
            <person name="Freedman E."/>
            <person name="Gearin G."/>
            <person name="Gellesch M."/>
            <person name="Goldberg J."/>
            <person name="Griggs A."/>
            <person name="Gujja S."/>
            <person name="Heiman D."/>
            <person name="Howarth C."/>
            <person name="Larson L."/>
            <person name="Lui A."/>
            <person name="MacDonald P.J.P."/>
            <person name="Mehta T."/>
            <person name="Montmayeur A."/>
            <person name="Murphy C."/>
            <person name="Neiman D."/>
            <person name="Pearson M."/>
            <person name="Priest M."/>
            <person name="Roberts A."/>
            <person name="Saif S."/>
            <person name="Shea T."/>
            <person name="Shenoy N."/>
            <person name="Sisk P."/>
            <person name="Stolte C."/>
            <person name="Sykes S."/>
            <person name="Yandava C."/>
            <person name="Wortman J."/>
            <person name="Nusbaum C."/>
            <person name="Birren B."/>
        </authorList>
    </citation>
    <scope>NUCLEOTIDE SEQUENCE</scope>
    <source>
        <strain evidence="4">R3-111a-1</strain>
    </source>
</reference>
<feature type="compositionally biased region" description="Polar residues" evidence="1">
    <location>
        <begin position="395"/>
        <end position="406"/>
    </location>
</feature>
<reference evidence="5" key="5">
    <citation type="submission" date="2018-04" db="UniProtKB">
        <authorList>
            <consortium name="EnsemblFungi"/>
        </authorList>
    </citation>
    <scope>IDENTIFICATION</scope>
    <source>
        <strain evidence="5">R3-111a-1</strain>
    </source>
</reference>
<dbReference type="InterPro" id="IPR027417">
    <property type="entry name" value="P-loop_NTPase"/>
</dbReference>
<reference evidence="5" key="4">
    <citation type="journal article" date="2015" name="G3 (Bethesda)">
        <title>Genome sequences of three phytopathogenic species of the Magnaporthaceae family of fungi.</title>
        <authorList>
            <person name="Okagaki L.H."/>
            <person name="Nunes C.C."/>
            <person name="Sailsbery J."/>
            <person name="Clay B."/>
            <person name="Brown D."/>
            <person name="John T."/>
            <person name="Oh Y."/>
            <person name="Young N."/>
            <person name="Fitzgerald M."/>
            <person name="Haas B.J."/>
            <person name="Zeng Q."/>
            <person name="Young S."/>
            <person name="Adiconis X."/>
            <person name="Fan L."/>
            <person name="Levin J.Z."/>
            <person name="Mitchell T.K."/>
            <person name="Okubara P.A."/>
            <person name="Farman M.L."/>
            <person name="Kohn L.M."/>
            <person name="Birren B."/>
            <person name="Ma L.-J."/>
            <person name="Dean R.A."/>
        </authorList>
    </citation>
    <scope>NUCLEOTIDE SEQUENCE</scope>
    <source>
        <strain evidence="5">R3-111a-1</strain>
    </source>
</reference>
<dbReference type="EMBL" id="GL385395">
    <property type="protein sequence ID" value="EJT82480.1"/>
    <property type="molecule type" value="Genomic_DNA"/>
</dbReference>
<reference evidence="4" key="2">
    <citation type="submission" date="2010-07" db="EMBL/GenBank/DDBJ databases">
        <authorList>
            <consortium name="The Broad Institute Genome Sequencing Platform"/>
            <consortium name="Broad Institute Genome Sequencing Center for Infectious Disease"/>
            <person name="Ma L.-J."/>
            <person name="Dead R."/>
            <person name="Young S."/>
            <person name="Zeng Q."/>
            <person name="Koehrsen M."/>
            <person name="Alvarado L."/>
            <person name="Berlin A."/>
            <person name="Chapman S.B."/>
            <person name="Chen Z."/>
            <person name="Freedman E."/>
            <person name="Gellesch M."/>
            <person name="Goldberg J."/>
            <person name="Griggs A."/>
            <person name="Gujja S."/>
            <person name="Heilman E.R."/>
            <person name="Heiman D."/>
            <person name="Hepburn T."/>
            <person name="Howarth C."/>
            <person name="Jen D."/>
            <person name="Larson L."/>
            <person name="Mehta T."/>
            <person name="Neiman D."/>
            <person name="Pearson M."/>
            <person name="Roberts A."/>
            <person name="Saif S."/>
            <person name="Shea T."/>
            <person name="Shenoy N."/>
            <person name="Sisk P."/>
            <person name="Stolte C."/>
            <person name="Sykes S."/>
            <person name="Walk T."/>
            <person name="White J."/>
            <person name="Yandava C."/>
            <person name="Haas B."/>
            <person name="Nusbaum C."/>
            <person name="Birren B."/>
        </authorList>
    </citation>
    <scope>NUCLEOTIDE SEQUENCE</scope>
    <source>
        <strain evidence="4">R3-111a-1</strain>
    </source>
</reference>
<evidence type="ECO:0000313" key="5">
    <source>
        <dbReference type="EnsemblFungi" id="EJT82480"/>
    </source>
</evidence>
<reference evidence="6" key="1">
    <citation type="submission" date="2010-07" db="EMBL/GenBank/DDBJ databases">
        <title>The genome sequence of Gaeumannomyces graminis var. tritici strain R3-111a-1.</title>
        <authorList>
            <consortium name="The Broad Institute Genome Sequencing Platform"/>
            <person name="Ma L.-J."/>
            <person name="Dead R."/>
            <person name="Young S."/>
            <person name="Zeng Q."/>
            <person name="Koehrsen M."/>
            <person name="Alvarado L."/>
            <person name="Berlin A."/>
            <person name="Chapman S.B."/>
            <person name="Chen Z."/>
            <person name="Freedman E."/>
            <person name="Gellesch M."/>
            <person name="Goldberg J."/>
            <person name="Griggs A."/>
            <person name="Gujja S."/>
            <person name="Heilman E.R."/>
            <person name="Heiman D."/>
            <person name="Hepburn T."/>
            <person name="Howarth C."/>
            <person name="Jen D."/>
            <person name="Larson L."/>
            <person name="Mehta T."/>
            <person name="Neiman D."/>
            <person name="Pearson M."/>
            <person name="Roberts A."/>
            <person name="Saif S."/>
            <person name="Shea T."/>
            <person name="Shenoy N."/>
            <person name="Sisk P."/>
            <person name="Stolte C."/>
            <person name="Sykes S."/>
            <person name="Walk T."/>
            <person name="White J."/>
            <person name="Yandava C."/>
            <person name="Haas B."/>
            <person name="Nusbaum C."/>
            <person name="Birren B."/>
        </authorList>
    </citation>
    <scope>NUCLEOTIDE SEQUENCE [LARGE SCALE GENOMIC DNA]</scope>
    <source>
        <strain evidence="6">R3-111a-1</strain>
    </source>
</reference>
<dbReference type="CDD" id="cd00882">
    <property type="entry name" value="Ras_like_GTPase"/>
    <property type="match status" value="1"/>
</dbReference>
<dbReference type="Gene3D" id="3.40.50.300">
    <property type="entry name" value="P-loop containing nucleotide triphosphate hydrolases"/>
    <property type="match status" value="1"/>
</dbReference>
<dbReference type="OrthoDB" id="8954335at2759"/>
<organism evidence="4">
    <name type="scientific">Gaeumannomyces tritici (strain R3-111a-1)</name>
    <name type="common">Wheat and barley take-all root rot fungus</name>
    <name type="synonym">Gaeumannomyces graminis var. tritici</name>
    <dbReference type="NCBI Taxonomy" id="644352"/>
    <lineage>
        <taxon>Eukaryota</taxon>
        <taxon>Fungi</taxon>
        <taxon>Dikarya</taxon>
        <taxon>Ascomycota</taxon>
        <taxon>Pezizomycotina</taxon>
        <taxon>Sordariomycetes</taxon>
        <taxon>Sordariomycetidae</taxon>
        <taxon>Magnaporthales</taxon>
        <taxon>Magnaporthaceae</taxon>
        <taxon>Gaeumannomyces</taxon>
    </lineage>
</organism>
<evidence type="ECO:0000256" key="1">
    <source>
        <dbReference type="SAM" id="MobiDB-lite"/>
    </source>
</evidence>
<dbReference type="EnsemblFungi" id="EJT82480">
    <property type="protein sequence ID" value="EJT82480"/>
    <property type="gene ID" value="GGTG_02453"/>
</dbReference>
<dbReference type="Proteomes" id="UP000006039">
    <property type="component" value="Unassembled WGS sequence"/>
</dbReference>
<dbReference type="eggNOG" id="ENOG502RAWG">
    <property type="taxonomic scope" value="Eukaryota"/>
</dbReference>